<comment type="caution">
    <text evidence="1">The sequence shown here is derived from an EMBL/GenBank/DDBJ whole genome shotgun (WGS) entry which is preliminary data.</text>
</comment>
<sequence length="78" mass="8401">MSATPAEILAEARLNIHAAVAECGDRRRMFAHHAATLSADAALHRESEPSQRATAQCYLDETAGLLTRAREETGGTPR</sequence>
<dbReference type="RefSeq" id="WP_070352623.1">
    <property type="nucleotide sequence ID" value="NZ_MCHX01000015.1"/>
</dbReference>
<evidence type="ECO:0000313" key="2">
    <source>
        <dbReference type="Proteomes" id="UP000178953"/>
    </source>
</evidence>
<name>A0A1E8Q6P0_9MYCO</name>
<keyword evidence="2" id="KW-1185">Reference proteome</keyword>
<gene>
    <name evidence="1" type="ORF">BEL07_08345</name>
</gene>
<evidence type="ECO:0000313" key="1">
    <source>
        <dbReference type="EMBL" id="OFJ54228.1"/>
    </source>
</evidence>
<dbReference type="AlphaFoldDB" id="A0A1E8Q6P0"/>
<reference evidence="1 2" key="1">
    <citation type="submission" date="2016-09" db="EMBL/GenBank/DDBJ databases">
        <title>genome sequence of Mycobacterium sp. 739 SCH.</title>
        <authorList>
            <person name="Greninger A.L."/>
            <person name="Qin X."/>
            <person name="Jerome K."/>
            <person name="Vora S."/>
            <person name="Quinn K."/>
        </authorList>
    </citation>
    <scope>NUCLEOTIDE SEQUENCE [LARGE SCALE GENOMIC DNA]</scope>
    <source>
        <strain evidence="1 2">SCH</strain>
    </source>
</reference>
<dbReference type="Proteomes" id="UP000178953">
    <property type="component" value="Unassembled WGS sequence"/>
</dbReference>
<dbReference type="EMBL" id="MCHX01000015">
    <property type="protein sequence ID" value="OFJ54228.1"/>
    <property type="molecule type" value="Genomic_DNA"/>
</dbReference>
<accession>A0A1E8Q6P0</accession>
<organism evidence="1 2">
    <name type="scientific">Mycolicibacterium grossiae</name>
    <dbReference type="NCBI Taxonomy" id="1552759"/>
    <lineage>
        <taxon>Bacteria</taxon>
        <taxon>Bacillati</taxon>
        <taxon>Actinomycetota</taxon>
        <taxon>Actinomycetes</taxon>
        <taxon>Mycobacteriales</taxon>
        <taxon>Mycobacteriaceae</taxon>
        <taxon>Mycolicibacterium</taxon>
    </lineage>
</organism>
<proteinExistence type="predicted"/>
<protein>
    <submittedName>
        <fullName evidence="1">Uncharacterized protein</fullName>
    </submittedName>
</protein>